<dbReference type="InterPro" id="IPR003115">
    <property type="entry name" value="ParB_N"/>
</dbReference>
<name>A0A4Z0PYF2_9BACT</name>
<accession>A0A4Z0PYF2</accession>
<keyword evidence="4" id="KW-1185">Reference proteome</keyword>
<evidence type="ECO:0000259" key="2">
    <source>
        <dbReference type="SMART" id="SM00470"/>
    </source>
</evidence>
<comment type="caution">
    <text evidence="3">The sequence shown here is derived from an EMBL/GenBank/DDBJ whole genome shotgun (WGS) entry which is preliminary data.</text>
</comment>
<dbReference type="RefSeq" id="WP_135397569.1">
    <property type="nucleotide sequence ID" value="NZ_SRMB01000005.1"/>
</dbReference>
<dbReference type="Gene3D" id="3.90.1530.10">
    <property type="entry name" value="Conserved hypothetical protein from pyrococcus furiosus pfu- 392566-001, ParB domain"/>
    <property type="match status" value="1"/>
</dbReference>
<dbReference type="AlphaFoldDB" id="A0A4Z0PYF2"/>
<evidence type="ECO:0000313" key="3">
    <source>
        <dbReference type="EMBL" id="TGE22810.1"/>
    </source>
</evidence>
<evidence type="ECO:0000256" key="1">
    <source>
        <dbReference type="SAM" id="MobiDB-lite"/>
    </source>
</evidence>
<sequence>MAIHAIQLVPIEQVQLHPQNPRLIKDNRFEQLVQSLIDFPDMLHARPLVVDEDFIVLGGNMRLHAALRLAYAEIPVMQVTGWSDAQKREFMIKDNASFGEWDFSILANEWSEEPLGAWGIDLPKDWLEPEEEATSSGSGSGDSPDGEEEEEYKPEPRMIITFPSAEDLQHAEADVQELLDRKYPGARFTVQVGERNG</sequence>
<dbReference type="OrthoDB" id="1273118at2"/>
<dbReference type="SMART" id="SM00470">
    <property type="entry name" value="ParB"/>
    <property type="match status" value="1"/>
</dbReference>
<proteinExistence type="predicted"/>
<evidence type="ECO:0000313" key="4">
    <source>
        <dbReference type="Proteomes" id="UP000298471"/>
    </source>
</evidence>
<dbReference type="Pfam" id="PF02195">
    <property type="entry name" value="ParB_N"/>
    <property type="match status" value="1"/>
</dbReference>
<dbReference type="EMBL" id="SRMB01000005">
    <property type="protein sequence ID" value="TGE22810.1"/>
    <property type="molecule type" value="Genomic_DNA"/>
</dbReference>
<dbReference type="Proteomes" id="UP000298471">
    <property type="component" value="Unassembled WGS sequence"/>
</dbReference>
<reference evidence="3 4" key="1">
    <citation type="submission" date="2019-04" db="EMBL/GenBank/DDBJ databases">
        <authorList>
            <person name="Feng G."/>
            <person name="Zhang J."/>
            <person name="Zhu H."/>
        </authorList>
    </citation>
    <scope>NUCLEOTIDE SEQUENCE [LARGE SCALE GENOMIC DNA]</scope>
    <source>
        <strain evidence="3 4">9PBR-1</strain>
    </source>
</reference>
<gene>
    <name evidence="3" type="ORF">E5K02_20815</name>
</gene>
<feature type="domain" description="ParB-like N-terminal" evidence="2">
    <location>
        <begin position="7"/>
        <end position="96"/>
    </location>
</feature>
<dbReference type="InterPro" id="IPR036086">
    <property type="entry name" value="ParB/Sulfiredoxin_sf"/>
</dbReference>
<organism evidence="3 4">
    <name type="scientific">Hymenobacter metallicola</name>
    <dbReference type="NCBI Taxonomy" id="2563114"/>
    <lineage>
        <taxon>Bacteria</taxon>
        <taxon>Pseudomonadati</taxon>
        <taxon>Bacteroidota</taxon>
        <taxon>Cytophagia</taxon>
        <taxon>Cytophagales</taxon>
        <taxon>Hymenobacteraceae</taxon>
        <taxon>Hymenobacter</taxon>
    </lineage>
</organism>
<feature type="region of interest" description="Disordered" evidence="1">
    <location>
        <begin position="129"/>
        <end position="159"/>
    </location>
</feature>
<protein>
    <recommendedName>
        <fullName evidence="2">ParB-like N-terminal domain-containing protein</fullName>
    </recommendedName>
</protein>
<dbReference type="SUPFAM" id="SSF110849">
    <property type="entry name" value="ParB/Sulfiredoxin"/>
    <property type="match status" value="1"/>
</dbReference>
<feature type="compositionally biased region" description="Low complexity" evidence="1">
    <location>
        <begin position="134"/>
        <end position="143"/>
    </location>
</feature>